<proteinExistence type="predicted"/>
<sequence>MFICMAAVRSALPVPKARAAEAELVRALEIAESVGHTPMRARALVPLADVAEVRGHHDAQARHLEGAVGVHRGLRHPDTAKLEARLEALRAVHRSHRVDDPTC</sequence>
<organism evidence="1 2">
    <name type="scientific">Sinosporangium album</name>
    <dbReference type="NCBI Taxonomy" id="504805"/>
    <lineage>
        <taxon>Bacteria</taxon>
        <taxon>Bacillati</taxon>
        <taxon>Actinomycetota</taxon>
        <taxon>Actinomycetes</taxon>
        <taxon>Streptosporangiales</taxon>
        <taxon>Streptosporangiaceae</taxon>
        <taxon>Sinosporangium</taxon>
    </lineage>
</organism>
<dbReference type="Proteomes" id="UP000198923">
    <property type="component" value="Unassembled WGS sequence"/>
</dbReference>
<dbReference type="AlphaFoldDB" id="A0A1G8DF32"/>
<name>A0A1G8DF32_9ACTN</name>
<evidence type="ECO:0000313" key="2">
    <source>
        <dbReference type="Proteomes" id="UP000198923"/>
    </source>
</evidence>
<protein>
    <recommendedName>
        <fullName evidence="3">Tetratricopeptide repeat-containing protein</fullName>
    </recommendedName>
</protein>
<accession>A0A1G8DF32</accession>
<evidence type="ECO:0000313" key="1">
    <source>
        <dbReference type="EMBL" id="SDH56318.1"/>
    </source>
</evidence>
<dbReference type="RefSeq" id="WP_093171810.1">
    <property type="nucleotide sequence ID" value="NZ_FNCN01000018.1"/>
</dbReference>
<gene>
    <name evidence="1" type="ORF">SAMN05421505_11831</name>
</gene>
<keyword evidence="2" id="KW-1185">Reference proteome</keyword>
<evidence type="ECO:0008006" key="3">
    <source>
        <dbReference type="Google" id="ProtNLM"/>
    </source>
</evidence>
<reference evidence="1 2" key="1">
    <citation type="submission" date="2016-10" db="EMBL/GenBank/DDBJ databases">
        <authorList>
            <person name="de Groot N.N."/>
        </authorList>
    </citation>
    <scope>NUCLEOTIDE SEQUENCE [LARGE SCALE GENOMIC DNA]</scope>
    <source>
        <strain evidence="1 2">CPCC 201354</strain>
    </source>
</reference>
<dbReference type="EMBL" id="FNCN01000018">
    <property type="protein sequence ID" value="SDH56318.1"/>
    <property type="molecule type" value="Genomic_DNA"/>
</dbReference>